<organism evidence="1 2">
    <name type="scientific">Pseudomonas hygromyciniae</name>
    <dbReference type="NCBI Taxonomy" id="2812000"/>
    <lineage>
        <taxon>Bacteria</taxon>
        <taxon>Pseudomonadati</taxon>
        <taxon>Pseudomonadota</taxon>
        <taxon>Gammaproteobacteria</taxon>
        <taxon>Pseudomonadales</taxon>
        <taxon>Pseudomonadaceae</taxon>
        <taxon>Pseudomonas</taxon>
    </lineage>
</organism>
<evidence type="ECO:0000313" key="1">
    <source>
        <dbReference type="EMBL" id="QSB38536.1"/>
    </source>
</evidence>
<reference evidence="1 2" key="1">
    <citation type="submission" date="2021-02" db="EMBL/GenBank/DDBJ databases">
        <title>Genomic and phenotypic characterization of Pseudomonas hygromyciniae, a novel bacterial species discovered from a commercially purchased antibiotic vial.</title>
        <authorList>
            <person name="Turner T.L."/>
            <person name="Mitra S.D."/>
            <person name="Kochan T.J."/>
            <person name="Pincus N.B."/>
            <person name="Lebrun-Corbin M."/>
            <person name="Cheung B."/>
            <person name="Gatesy S.W."/>
            <person name="Afzal T."/>
            <person name="Ozer E.A."/>
            <person name="Hauser A.R."/>
        </authorList>
    </citation>
    <scope>NUCLEOTIDE SEQUENCE [LARGE SCALE GENOMIC DNA]</scope>
    <source>
        <strain evidence="1 2">SDM007</strain>
    </source>
</reference>
<keyword evidence="2" id="KW-1185">Reference proteome</keyword>
<accession>A0ABX7JT31</accession>
<name>A0ABX7JT31_9PSED</name>
<sequence>MSMSALAALPVIGELAKAAADITKSIAPLIQPFADVAAKTLGDTLKNTSDEQSKSIDFDTAKKEQSVTITFS</sequence>
<proteinExistence type="predicted"/>
<protein>
    <submittedName>
        <fullName evidence="1">Uncharacterized protein</fullName>
    </submittedName>
</protein>
<dbReference type="Proteomes" id="UP000663249">
    <property type="component" value="Chromosome"/>
</dbReference>
<dbReference type="RefSeq" id="WP_169998934.1">
    <property type="nucleotide sequence ID" value="NZ_CP070506.1"/>
</dbReference>
<dbReference type="EMBL" id="CP070506">
    <property type="protein sequence ID" value="QSB38536.1"/>
    <property type="molecule type" value="Genomic_DNA"/>
</dbReference>
<evidence type="ECO:0000313" key="2">
    <source>
        <dbReference type="Proteomes" id="UP000663249"/>
    </source>
</evidence>
<gene>
    <name evidence="1" type="ORF">JTY93_20095</name>
</gene>